<dbReference type="AlphaFoldDB" id="T0ZRH3"/>
<protein>
    <recommendedName>
        <fullName evidence="1">Fumarylacetoacetase N-terminal domain-containing protein</fullName>
    </recommendedName>
</protein>
<reference evidence="2" key="2">
    <citation type="journal article" date="2014" name="ISME J.">
        <title>Microbial stratification in low pH oxic and suboxic macroscopic growths along an acid mine drainage.</title>
        <authorList>
            <person name="Mendez-Garcia C."/>
            <person name="Mesa V."/>
            <person name="Sprenger R.R."/>
            <person name="Richter M."/>
            <person name="Diez M.S."/>
            <person name="Solano J."/>
            <person name="Bargiela R."/>
            <person name="Golyshina O.V."/>
            <person name="Manteca A."/>
            <person name="Ramos J.L."/>
            <person name="Gallego J.R."/>
            <person name="Llorente I."/>
            <person name="Martins Dos Santos V.A."/>
            <person name="Jensen O.N."/>
            <person name="Pelaez A.I."/>
            <person name="Sanchez J."/>
            <person name="Ferrer M."/>
        </authorList>
    </citation>
    <scope>NUCLEOTIDE SEQUENCE</scope>
</reference>
<gene>
    <name evidence="2" type="ORF">B2A_08501</name>
</gene>
<evidence type="ECO:0000259" key="1">
    <source>
        <dbReference type="Pfam" id="PF18288"/>
    </source>
</evidence>
<dbReference type="Pfam" id="PF18288">
    <property type="entry name" value="FAA_hydro_N_2"/>
    <property type="match status" value="1"/>
</dbReference>
<accession>T0ZRH3</accession>
<name>T0ZRH3_9ZZZZ</name>
<sequence>MKLGTLKEGGRDGTLIVVSRDLVRAVRATGIAPTL</sequence>
<feature type="domain" description="Fumarylacetoacetase N-terminal" evidence="1">
    <location>
        <begin position="1"/>
        <end position="35"/>
    </location>
</feature>
<proteinExistence type="predicted"/>
<reference evidence="2" key="1">
    <citation type="submission" date="2013-08" db="EMBL/GenBank/DDBJ databases">
        <authorList>
            <person name="Mendez C."/>
            <person name="Richter M."/>
            <person name="Ferrer M."/>
            <person name="Sanchez J."/>
        </authorList>
    </citation>
    <scope>NUCLEOTIDE SEQUENCE</scope>
</reference>
<organism evidence="2">
    <name type="scientific">mine drainage metagenome</name>
    <dbReference type="NCBI Taxonomy" id="410659"/>
    <lineage>
        <taxon>unclassified sequences</taxon>
        <taxon>metagenomes</taxon>
        <taxon>ecological metagenomes</taxon>
    </lineage>
</organism>
<feature type="non-terminal residue" evidence="2">
    <location>
        <position position="35"/>
    </location>
</feature>
<evidence type="ECO:0000313" key="2">
    <source>
        <dbReference type="EMBL" id="EQD47253.1"/>
    </source>
</evidence>
<comment type="caution">
    <text evidence="2">The sequence shown here is derived from an EMBL/GenBank/DDBJ whole genome shotgun (WGS) entry which is preliminary data.</text>
</comment>
<dbReference type="InterPro" id="IPR041072">
    <property type="entry name" value="FAA_hydro_N"/>
</dbReference>
<dbReference type="EMBL" id="AUZZ01006125">
    <property type="protein sequence ID" value="EQD47253.1"/>
    <property type="molecule type" value="Genomic_DNA"/>
</dbReference>